<comment type="caution">
    <text evidence="3">The sequence shown here is derived from an EMBL/GenBank/DDBJ whole genome shotgun (WGS) entry which is preliminary data.</text>
</comment>
<feature type="region of interest" description="Disordered" evidence="1">
    <location>
        <begin position="310"/>
        <end position="348"/>
    </location>
</feature>
<feature type="domain" description="Putative plant transposon protein" evidence="2">
    <location>
        <begin position="95"/>
        <end position="287"/>
    </location>
</feature>
<sequence>MWYYAFPCDILYVVWTVVVYRRTKHTGKKDPPPPKRTRTGASSSQPAAQFDRTKFRNKGKEDRYIILLNWLFVPERQVLLEDGEIPLFTDVLDALNWWILASPADKYDPEVVREFYANAYPVDGDGEELAYRSWVRGKVILFDRDTIHALLHEPSGPADYDWINEVSTRFDDSTITRKQILRLLCIPGTSFSTNSDGQRLRLYRKHMTQLAQLWMMFLVHNVIPNSHVSSLPLPDCYLLYALMSGMKVDVAAIIARDIYKTVVRAGKKGALGFPSLITELCAQRGVDVNRTEKIKPPITLHYVILNCKEERTPPQNPESHPPPPTNASFHPPSPGLPYSEPTPSSSIEDQLRHLSLQNDHLARQNEHLGLQNEMLRQGQVFQQQGLYSAFQFLSPGNQFWGSTDTFTQQFPWPGVMPSFSGGGGGRHFRRRLDPRSIDATVRMSPKREILAQARDPRPSEGTPPKRRAQLYSSPKRESVAWARAGQFQIKVAVPEQRQASFIH</sequence>
<gene>
    <name evidence="3" type="ORF">LLUT_LOCUS30136</name>
</gene>
<dbReference type="Pfam" id="PF20167">
    <property type="entry name" value="Transposase_32"/>
    <property type="match status" value="1"/>
</dbReference>
<evidence type="ECO:0000313" key="3">
    <source>
        <dbReference type="EMBL" id="CAL0329076.1"/>
    </source>
</evidence>
<feature type="compositionally biased region" description="Basic and acidic residues" evidence="1">
    <location>
        <begin position="445"/>
        <end position="458"/>
    </location>
</feature>
<dbReference type="InterPro" id="IPR046796">
    <property type="entry name" value="Transposase_32_dom"/>
</dbReference>
<organism evidence="3 4">
    <name type="scientific">Lupinus luteus</name>
    <name type="common">European yellow lupine</name>
    <dbReference type="NCBI Taxonomy" id="3873"/>
    <lineage>
        <taxon>Eukaryota</taxon>
        <taxon>Viridiplantae</taxon>
        <taxon>Streptophyta</taxon>
        <taxon>Embryophyta</taxon>
        <taxon>Tracheophyta</taxon>
        <taxon>Spermatophyta</taxon>
        <taxon>Magnoliopsida</taxon>
        <taxon>eudicotyledons</taxon>
        <taxon>Gunneridae</taxon>
        <taxon>Pentapetalae</taxon>
        <taxon>rosids</taxon>
        <taxon>fabids</taxon>
        <taxon>Fabales</taxon>
        <taxon>Fabaceae</taxon>
        <taxon>Papilionoideae</taxon>
        <taxon>50 kb inversion clade</taxon>
        <taxon>genistoids sensu lato</taxon>
        <taxon>core genistoids</taxon>
        <taxon>Genisteae</taxon>
        <taxon>Lupinus</taxon>
    </lineage>
</organism>
<evidence type="ECO:0000313" key="4">
    <source>
        <dbReference type="Proteomes" id="UP001497480"/>
    </source>
</evidence>
<feature type="compositionally biased region" description="Pro residues" evidence="1">
    <location>
        <begin position="314"/>
        <end position="335"/>
    </location>
</feature>
<evidence type="ECO:0000256" key="1">
    <source>
        <dbReference type="SAM" id="MobiDB-lite"/>
    </source>
</evidence>
<evidence type="ECO:0000259" key="2">
    <source>
        <dbReference type="Pfam" id="PF20167"/>
    </source>
</evidence>
<keyword evidence="4" id="KW-1185">Reference proteome</keyword>
<dbReference type="Proteomes" id="UP001497480">
    <property type="component" value="Unassembled WGS sequence"/>
</dbReference>
<accession>A0AAV1Y4V9</accession>
<proteinExistence type="predicted"/>
<reference evidence="3 4" key="1">
    <citation type="submission" date="2024-03" db="EMBL/GenBank/DDBJ databases">
        <authorList>
            <person name="Martinez-Hernandez J."/>
        </authorList>
    </citation>
    <scope>NUCLEOTIDE SEQUENCE [LARGE SCALE GENOMIC DNA]</scope>
</reference>
<feature type="region of interest" description="Disordered" evidence="1">
    <location>
        <begin position="25"/>
        <end position="48"/>
    </location>
</feature>
<dbReference type="EMBL" id="CAXHTB010000021">
    <property type="protein sequence ID" value="CAL0329076.1"/>
    <property type="molecule type" value="Genomic_DNA"/>
</dbReference>
<dbReference type="AlphaFoldDB" id="A0AAV1Y4V9"/>
<name>A0AAV1Y4V9_LUPLU</name>
<feature type="region of interest" description="Disordered" evidence="1">
    <location>
        <begin position="445"/>
        <end position="474"/>
    </location>
</feature>
<protein>
    <recommendedName>
        <fullName evidence="2">Putative plant transposon protein domain-containing protein</fullName>
    </recommendedName>
</protein>